<evidence type="ECO:0000313" key="2">
    <source>
        <dbReference type="EMBL" id="KAJ3562882.1"/>
    </source>
</evidence>
<sequence>MQKKRRVGNELMETSEITGLCAVNDDGFVGEGSGGWDDKENERQHLVSQSPAEEERETGRTGEMVALTFTKQGSGASAGRVL</sequence>
<name>A0A9W8N8S0_9PEZI</name>
<feature type="region of interest" description="Disordered" evidence="1">
    <location>
        <begin position="31"/>
        <end position="61"/>
    </location>
</feature>
<feature type="compositionally biased region" description="Basic and acidic residues" evidence="1">
    <location>
        <begin position="36"/>
        <end position="45"/>
    </location>
</feature>
<protein>
    <submittedName>
        <fullName evidence="2">Uncharacterized protein</fullName>
    </submittedName>
</protein>
<comment type="caution">
    <text evidence="2">The sequence shown here is derived from an EMBL/GenBank/DDBJ whole genome shotgun (WGS) entry which is preliminary data.</text>
</comment>
<organism evidence="2 3">
    <name type="scientific">Xylaria arbuscula</name>
    <dbReference type="NCBI Taxonomy" id="114810"/>
    <lineage>
        <taxon>Eukaryota</taxon>
        <taxon>Fungi</taxon>
        <taxon>Dikarya</taxon>
        <taxon>Ascomycota</taxon>
        <taxon>Pezizomycotina</taxon>
        <taxon>Sordariomycetes</taxon>
        <taxon>Xylariomycetidae</taxon>
        <taxon>Xylariales</taxon>
        <taxon>Xylariaceae</taxon>
        <taxon>Xylaria</taxon>
    </lineage>
</organism>
<evidence type="ECO:0000313" key="3">
    <source>
        <dbReference type="Proteomes" id="UP001148614"/>
    </source>
</evidence>
<dbReference type="Proteomes" id="UP001148614">
    <property type="component" value="Unassembled WGS sequence"/>
</dbReference>
<dbReference type="EMBL" id="JANPWZ010001837">
    <property type="protein sequence ID" value="KAJ3562882.1"/>
    <property type="molecule type" value="Genomic_DNA"/>
</dbReference>
<accession>A0A9W8N8S0</accession>
<dbReference type="AlphaFoldDB" id="A0A9W8N8S0"/>
<reference evidence="2" key="1">
    <citation type="submission" date="2022-07" db="EMBL/GenBank/DDBJ databases">
        <title>Genome Sequence of Xylaria arbuscula.</title>
        <authorList>
            <person name="Buettner E."/>
        </authorList>
    </citation>
    <scope>NUCLEOTIDE SEQUENCE</scope>
    <source>
        <strain evidence="2">VT107</strain>
    </source>
</reference>
<gene>
    <name evidence="2" type="ORF">NPX13_g8392</name>
</gene>
<evidence type="ECO:0000256" key="1">
    <source>
        <dbReference type="SAM" id="MobiDB-lite"/>
    </source>
</evidence>
<keyword evidence="3" id="KW-1185">Reference proteome</keyword>
<proteinExistence type="predicted"/>